<comment type="caution">
    <text evidence="1">The sequence shown here is derived from an EMBL/GenBank/DDBJ whole genome shotgun (WGS) entry which is preliminary data.</text>
</comment>
<organism evidence="1 2">
    <name type="scientific">Flavobacterium reichenbachii</name>
    <dbReference type="NCBI Taxonomy" id="362418"/>
    <lineage>
        <taxon>Bacteria</taxon>
        <taxon>Pseudomonadati</taxon>
        <taxon>Bacteroidota</taxon>
        <taxon>Flavobacteriia</taxon>
        <taxon>Flavobacteriales</taxon>
        <taxon>Flavobacteriaceae</taxon>
        <taxon>Flavobacterium</taxon>
    </lineage>
</organism>
<gene>
    <name evidence="1" type="ORF">IW19_14060</name>
</gene>
<keyword evidence="2" id="KW-1185">Reference proteome</keyword>
<name>A0A085ZQ49_9FLAO</name>
<dbReference type="RefSeq" id="WP_035685098.1">
    <property type="nucleotide sequence ID" value="NZ_JPRL01000001.1"/>
</dbReference>
<reference evidence="1 2" key="1">
    <citation type="submission" date="2014-07" db="EMBL/GenBank/DDBJ databases">
        <title>Genome of Flavobacterium reichenbachii LMG 25512.</title>
        <authorList>
            <person name="Stropko S.J."/>
            <person name="Pipes S.E."/>
            <person name="Newman J.D."/>
        </authorList>
    </citation>
    <scope>NUCLEOTIDE SEQUENCE [LARGE SCALE GENOMIC DNA]</scope>
    <source>
        <strain evidence="1 2">LMG 25512</strain>
    </source>
</reference>
<evidence type="ECO:0000313" key="2">
    <source>
        <dbReference type="Proteomes" id="UP000028715"/>
    </source>
</evidence>
<evidence type="ECO:0000313" key="1">
    <source>
        <dbReference type="EMBL" id="KFF06563.1"/>
    </source>
</evidence>
<dbReference type="EMBL" id="JPRL01000001">
    <property type="protein sequence ID" value="KFF06563.1"/>
    <property type="molecule type" value="Genomic_DNA"/>
</dbReference>
<dbReference type="STRING" id="362418.IW19_14060"/>
<dbReference type="Proteomes" id="UP000028715">
    <property type="component" value="Unassembled WGS sequence"/>
</dbReference>
<accession>A0A085ZQ49</accession>
<dbReference type="AlphaFoldDB" id="A0A085ZQ49"/>
<protein>
    <submittedName>
        <fullName evidence="1">Uncharacterized protein</fullName>
    </submittedName>
</protein>
<dbReference type="OrthoDB" id="1375617at2"/>
<sequence>MEIIIRKSYFFWDGDAYKYGGFGEIIDKCFSVSEAEILIEKLSIDFLRHINPLIKDYVFSNNNYDKDVELIEKVTVFFKQEFQLDFKTEFWLPARATDKQVLELSKLFPFPFYSIIEKVNDTFYINELNDAFWSESEIIGIKKSEWDFTNICLGMKGQIKHLYNDIEIAKKDATKRLLSNVMRESNHQLFSKLTNLKELQFVQEWHNEIDYYAEILPNNMQSKKTGEVIAKIKNIVNVEDVFQTKEISFEEAISFEEIP</sequence>
<proteinExistence type="predicted"/>